<dbReference type="AlphaFoldDB" id="A0A8S9UMY5"/>
<protein>
    <submittedName>
        <fullName evidence="1">Uncharacterized protein</fullName>
    </submittedName>
</protein>
<sequence length="104" mass="11504">MHRRPFFSLRLHANLSYAEALGQIRAALESPVSQTAPDSRGWLSNDLLSGQSSYWCSCEEGCDHQAAREDDSHIQSERVTLMLPEAGCDAVLVTEERAHGGFEV</sequence>
<evidence type="ECO:0000313" key="2">
    <source>
        <dbReference type="Proteomes" id="UP000704712"/>
    </source>
</evidence>
<name>A0A8S9UMY5_PHYIN</name>
<reference evidence="1" key="1">
    <citation type="submission" date="2020-03" db="EMBL/GenBank/DDBJ databases">
        <title>Hybrid Assembly of Korean Phytophthora infestans isolates.</title>
        <authorList>
            <person name="Prokchorchik M."/>
            <person name="Lee Y."/>
            <person name="Seo J."/>
            <person name="Cho J.-H."/>
            <person name="Park Y.-E."/>
            <person name="Jang D.-C."/>
            <person name="Im J.-S."/>
            <person name="Choi J.-G."/>
            <person name="Park H.-J."/>
            <person name="Lee G.-B."/>
            <person name="Lee Y.-G."/>
            <person name="Hong S.-Y."/>
            <person name="Cho K."/>
            <person name="Sohn K.H."/>
        </authorList>
    </citation>
    <scope>NUCLEOTIDE SEQUENCE</scope>
    <source>
        <strain evidence="1">KR_2_A2</strain>
    </source>
</reference>
<evidence type="ECO:0000313" key="1">
    <source>
        <dbReference type="EMBL" id="KAF4141913.1"/>
    </source>
</evidence>
<proteinExistence type="predicted"/>
<dbReference type="EMBL" id="JAACNO010001233">
    <property type="protein sequence ID" value="KAF4141913.1"/>
    <property type="molecule type" value="Genomic_DNA"/>
</dbReference>
<comment type="caution">
    <text evidence="1">The sequence shown here is derived from an EMBL/GenBank/DDBJ whole genome shotgun (WGS) entry which is preliminary data.</text>
</comment>
<organism evidence="1 2">
    <name type="scientific">Phytophthora infestans</name>
    <name type="common">Potato late blight agent</name>
    <name type="synonym">Botrytis infestans</name>
    <dbReference type="NCBI Taxonomy" id="4787"/>
    <lineage>
        <taxon>Eukaryota</taxon>
        <taxon>Sar</taxon>
        <taxon>Stramenopiles</taxon>
        <taxon>Oomycota</taxon>
        <taxon>Peronosporomycetes</taxon>
        <taxon>Peronosporales</taxon>
        <taxon>Peronosporaceae</taxon>
        <taxon>Phytophthora</taxon>
    </lineage>
</organism>
<dbReference type="Proteomes" id="UP000704712">
    <property type="component" value="Unassembled WGS sequence"/>
</dbReference>
<gene>
    <name evidence="1" type="ORF">GN958_ATG08903</name>
</gene>
<accession>A0A8S9UMY5</accession>